<evidence type="ECO:0000256" key="10">
    <source>
        <dbReference type="ARBA" id="ARBA00023098"/>
    </source>
</evidence>
<dbReference type="GO" id="GO:0004497">
    <property type="term" value="F:monooxygenase activity"/>
    <property type="evidence" value="ECO:0007669"/>
    <property type="project" value="UniProtKB-KW"/>
</dbReference>
<evidence type="ECO:0000256" key="15">
    <source>
        <dbReference type="ARBA" id="ARBA00079588"/>
    </source>
</evidence>
<evidence type="ECO:0000256" key="11">
    <source>
        <dbReference type="ARBA" id="ARBA00023166"/>
    </source>
</evidence>
<dbReference type="FunFam" id="1.10.630.10:FF:000018">
    <property type="entry name" value="Cytochrome P450 monooxygenase"/>
    <property type="match status" value="1"/>
</dbReference>
<comment type="pathway">
    <text evidence="13">Steroid metabolism; cholesterol degradation.</text>
</comment>
<keyword evidence="6" id="KW-0442">Lipid degradation</keyword>
<evidence type="ECO:0000256" key="4">
    <source>
        <dbReference type="ARBA" id="ARBA00022617"/>
    </source>
</evidence>
<organism evidence="18 19">
    <name type="scientific">Mycolicibacterium parafortuitum</name>
    <name type="common">Mycobacterium parafortuitum</name>
    <dbReference type="NCBI Taxonomy" id="39692"/>
    <lineage>
        <taxon>Bacteria</taxon>
        <taxon>Bacillati</taxon>
        <taxon>Actinomycetota</taxon>
        <taxon>Actinomycetes</taxon>
        <taxon>Mycobacteriales</taxon>
        <taxon>Mycobacteriaceae</taxon>
        <taxon>Mycolicibacterium</taxon>
    </lineage>
</organism>
<dbReference type="GO" id="GO:0016042">
    <property type="term" value="P:lipid catabolic process"/>
    <property type="evidence" value="ECO:0007669"/>
    <property type="project" value="UniProtKB-KW"/>
</dbReference>
<dbReference type="PANTHER" id="PTHR46696">
    <property type="entry name" value="P450, PUTATIVE (EUROFUNG)-RELATED"/>
    <property type="match status" value="1"/>
</dbReference>
<proteinExistence type="inferred from homology"/>
<dbReference type="PRINTS" id="PR00359">
    <property type="entry name" value="BP450"/>
</dbReference>
<keyword evidence="9" id="KW-0503">Monooxygenase</keyword>
<evidence type="ECO:0000256" key="17">
    <source>
        <dbReference type="ARBA" id="ARBA00083909"/>
    </source>
</evidence>
<keyword evidence="3" id="KW-0153">Cholesterol metabolism</keyword>
<dbReference type="AlphaFoldDB" id="A0A7I7UC10"/>
<name>A0A7I7UC10_MYCPF</name>
<evidence type="ECO:0000256" key="13">
    <source>
        <dbReference type="ARBA" id="ARBA00049645"/>
    </source>
</evidence>
<keyword evidence="7" id="KW-0560">Oxidoreductase</keyword>
<gene>
    <name evidence="18" type="primary">pksS</name>
    <name evidence="18" type="ORF">MPRF_53100</name>
</gene>
<evidence type="ECO:0000256" key="2">
    <source>
        <dbReference type="ARBA" id="ARBA00010617"/>
    </source>
</evidence>
<evidence type="ECO:0000313" key="18">
    <source>
        <dbReference type="EMBL" id="BBY78411.1"/>
    </source>
</evidence>
<dbReference type="SUPFAM" id="SSF48264">
    <property type="entry name" value="Cytochrome P450"/>
    <property type="match status" value="1"/>
</dbReference>
<accession>A0A7I7UC10</accession>
<evidence type="ECO:0000256" key="14">
    <source>
        <dbReference type="ARBA" id="ARBA00070775"/>
    </source>
</evidence>
<evidence type="ECO:0000256" key="6">
    <source>
        <dbReference type="ARBA" id="ARBA00022963"/>
    </source>
</evidence>
<keyword evidence="12" id="KW-0753">Steroid metabolism</keyword>
<comment type="similarity">
    <text evidence="2">Belongs to the cytochrome P450 family.</text>
</comment>
<dbReference type="InterPro" id="IPR002397">
    <property type="entry name" value="Cyt_P450_B"/>
</dbReference>
<dbReference type="Proteomes" id="UP000466554">
    <property type="component" value="Chromosome"/>
</dbReference>
<evidence type="ECO:0000256" key="5">
    <source>
        <dbReference type="ARBA" id="ARBA00022723"/>
    </source>
</evidence>
<dbReference type="GO" id="GO:0008203">
    <property type="term" value="P:cholesterol metabolic process"/>
    <property type="evidence" value="ECO:0007669"/>
    <property type="project" value="UniProtKB-KW"/>
</dbReference>
<evidence type="ECO:0000256" key="12">
    <source>
        <dbReference type="ARBA" id="ARBA00023221"/>
    </source>
</evidence>
<reference evidence="18 19" key="1">
    <citation type="journal article" date="2019" name="Emerg. Microbes Infect.">
        <title>Comprehensive subspecies identification of 175 nontuberculous mycobacteria species based on 7547 genomic profiles.</title>
        <authorList>
            <person name="Matsumoto Y."/>
            <person name="Kinjo T."/>
            <person name="Motooka D."/>
            <person name="Nabeya D."/>
            <person name="Jung N."/>
            <person name="Uechi K."/>
            <person name="Horii T."/>
            <person name="Iida T."/>
            <person name="Fujita J."/>
            <person name="Nakamura S."/>
        </authorList>
    </citation>
    <scope>NUCLEOTIDE SEQUENCE [LARGE SCALE GENOMIC DNA]</scope>
    <source>
        <strain evidence="18 19">JCM 6367</strain>
    </source>
</reference>
<dbReference type="EMBL" id="AP022598">
    <property type="protein sequence ID" value="BBY78411.1"/>
    <property type="molecule type" value="Genomic_DNA"/>
</dbReference>
<keyword evidence="5" id="KW-0479">Metal-binding</keyword>
<keyword evidence="8" id="KW-0408">Iron</keyword>
<sequence>MGAAMSKAIEALQRTNLGTRQMLDDPYARFAELRADQPVSWATAKGLLQGNGGYLLTRHDDVMFIHSDDRFSTDVVKHSPAGKFILLLPPSLRMLAQTMVFKDDPDHKRLRTLVHKAFTPKLVSTMAADITKIAEQLADELAATGEADLVHAYAVKLPLTVIATMLGVADSDRDTFHVLVERMGNQQNNMARQYLTARKLGKLFEELIEDSRLHPDEGLISELVRANDGGDRLSHRELVSMVFLLLLAGHDTTANLIGSSVLTLIEHPDQLDLLRARPELLESTAIEELLRFTSPVADGAARFALEDLEIRGVPIPRGSQLLGSITSANRDEAVFDDPDALDLTRKPNRHLAFAFGIHYCLGHQLARLEGRIALQTLLERFPNWELAAPRESLRYKPTISLRGLTRLPTRMY</sequence>
<keyword evidence="4" id="KW-0349">Heme</keyword>
<dbReference type="Gene3D" id="1.10.630.10">
    <property type="entry name" value="Cytochrome P450"/>
    <property type="match status" value="1"/>
</dbReference>
<dbReference type="PRINTS" id="PR00385">
    <property type="entry name" value="P450"/>
</dbReference>
<evidence type="ECO:0000256" key="9">
    <source>
        <dbReference type="ARBA" id="ARBA00023033"/>
    </source>
</evidence>
<keyword evidence="10" id="KW-0443">Lipid metabolism</keyword>
<evidence type="ECO:0000256" key="8">
    <source>
        <dbReference type="ARBA" id="ARBA00023004"/>
    </source>
</evidence>
<dbReference type="PANTHER" id="PTHR46696:SF1">
    <property type="entry name" value="CYTOCHROME P450 YJIB-RELATED"/>
    <property type="match status" value="1"/>
</dbReference>
<evidence type="ECO:0000256" key="16">
    <source>
        <dbReference type="ARBA" id="ARBA00082981"/>
    </source>
</evidence>
<dbReference type="Pfam" id="PF00067">
    <property type="entry name" value="p450"/>
    <property type="match status" value="1"/>
</dbReference>
<dbReference type="GO" id="GO:0016705">
    <property type="term" value="F:oxidoreductase activity, acting on paired donors, with incorporation or reduction of molecular oxygen"/>
    <property type="evidence" value="ECO:0007669"/>
    <property type="project" value="InterPro"/>
</dbReference>
<comment type="cofactor">
    <cofactor evidence="1">
        <name>heme</name>
        <dbReference type="ChEBI" id="CHEBI:30413"/>
    </cofactor>
</comment>
<evidence type="ECO:0000313" key="19">
    <source>
        <dbReference type="Proteomes" id="UP000466554"/>
    </source>
</evidence>
<dbReference type="InterPro" id="IPR001128">
    <property type="entry name" value="Cyt_P450"/>
</dbReference>
<evidence type="ECO:0000256" key="3">
    <source>
        <dbReference type="ARBA" id="ARBA00022548"/>
    </source>
</evidence>
<dbReference type="GO" id="GO:0005506">
    <property type="term" value="F:iron ion binding"/>
    <property type="evidence" value="ECO:0007669"/>
    <property type="project" value="InterPro"/>
</dbReference>
<evidence type="ECO:0000256" key="1">
    <source>
        <dbReference type="ARBA" id="ARBA00001971"/>
    </source>
</evidence>
<dbReference type="InterPro" id="IPR036396">
    <property type="entry name" value="Cyt_P450_sf"/>
</dbReference>
<dbReference type="CDD" id="cd11029">
    <property type="entry name" value="CYP107-like"/>
    <property type="match status" value="1"/>
</dbReference>
<keyword evidence="11" id="KW-1207">Sterol metabolism</keyword>
<evidence type="ECO:0000256" key="7">
    <source>
        <dbReference type="ARBA" id="ARBA00023002"/>
    </source>
</evidence>
<dbReference type="GO" id="GO:0020037">
    <property type="term" value="F:heme binding"/>
    <property type="evidence" value="ECO:0007669"/>
    <property type="project" value="InterPro"/>
</dbReference>
<protein>
    <recommendedName>
        <fullName evidence="14">Steroid C26-monooxygenase</fullName>
    </recommendedName>
    <alternativeName>
        <fullName evidence="15">Cholest-4-en-3-one C26-monooxygenase</fullName>
    </alternativeName>
    <alternativeName>
        <fullName evidence="17">Cholesterol C26-monooxygenase</fullName>
    </alternativeName>
    <alternativeName>
        <fullName evidence="16">Steroid C27-monooxygenase</fullName>
    </alternativeName>
</protein>